<feature type="compositionally biased region" description="Basic and acidic residues" evidence="10">
    <location>
        <begin position="289"/>
        <end position="302"/>
    </location>
</feature>
<evidence type="ECO:0000256" key="4">
    <source>
        <dbReference type="ARBA" id="ARBA00022491"/>
    </source>
</evidence>
<feature type="region of interest" description="Disordered" evidence="10">
    <location>
        <begin position="549"/>
        <end position="578"/>
    </location>
</feature>
<dbReference type="GO" id="GO:0016592">
    <property type="term" value="C:mediator complex"/>
    <property type="evidence" value="ECO:0007669"/>
    <property type="project" value="InterPro"/>
</dbReference>
<keyword evidence="13" id="KW-1185">Reference proteome</keyword>
<protein>
    <recommendedName>
        <fullName evidence="3 9">Mediator of RNA polymerase II transcription subunit 13</fullName>
    </recommendedName>
</protein>
<feature type="domain" description="Mediator complex subunit Med13 C-terminal" evidence="11">
    <location>
        <begin position="1798"/>
        <end position="2096"/>
    </location>
</feature>
<sequence length="2403" mass="263201">MSIMSQLISPSDASLEHCFTNIFALTDFSGIQYRKYIIHTPREYSDPLDDPIIKSFALCQKFGVLSAWVRSKPEASDSSDPCAFSKFAKELWVFWYGNDDFPNAESCILPELRNEDHGNWRQGLSYETRTVLFRALHNVVERCLYTKGFVRLGKWFVQPRKCGPSDDYTQYSVGFSFFLHGESTVCASLDIRQHTAVQRVTTEHIQKCLTTQTIMPVILAPYNISAGLTGLTLDKKDDDMTAESEAWSTFYPLRSSHEYESTISCVTDLPFFAIATPISQSSRQQNRFGSDKKRPVEETNRRCTDVPPKFVEVIVDGFRMRYPMCFVLVTAENDSSGQHDNSATSENEVATHYSEVPGQSSQTSISTPFTSSKYSFMPNTHILSKLKTPAFWRTSKRKKRTSMRNNRMRDLAWLKAVVSSSPIQSDFLVDIRNIYMAGRTLQRASQGNHSVISIKEWQPKRLHTSDKDEIGGNTDGISVSLQPEMNSLSLQDPCTVLQCSCNRFSRLHRTTAWSSFHKQDPYLRKFLKASVHSHTSFCDRPKTPLPVVTNNLTATHDPSMPTLSPQQPAPNQTSNLNSSAMLNELNGDFACDQNPSLSTPTSVHLPTAPQLPSLLPKPESNSAPSSVIKVPNGLVAVDSSVSLDSQTQYAKMSTRRIPMASMSVAKSNLFNAWLAGYAAQELHKEPFADIKRPTLYLNIPDQIEKEQHAHADGVSAQPTFEQSSPNYSLVDENAFCKDNNAISEECLHRNKRLRPAVSRTDYNECYSNDNASVMTTDVSNVNFTSGNPYSPDVKVGVSEYSGLTDDPSCTALEMNTHSGLLHSLNGSVVNSTGTFNRNVGLIAHRGVSLASSTGSGHIGPAELALMLPTPPSHDAPQPSPVDGISAVTNRVNTSTNSVSTPGPGSPSVQTVLDPSSSVASDIPCHPNSLAYQPANSPQIFQNQGLYHLAKQPCIQHLSCISTESQDWSFLHPYASYLGMTSNYQIPHEEISSFAKSLPQMKWSYDHRVSSQKSVTSECSDPHNTNNALNINTTSNPPVSSKSWLVSPNQLPSASLHRNATSIDNKSCSPQQLNESINTCPVVGFVKSADSMNQNGNYKEEFAEWLASLRETSGLLVNLILSDSMLNLFKDHNFDSCNICECTSSILGSEIGLYLSNSTTVSSPCNRSARTSTSAFGHDLVGGSGFHFTRGCKCGFSAVMNQKYVVNGNLFYEDEIEVTRLSVRFAAGQNTENLYSRRPNYRRRPGWWLTGPQPSVSHLLLLQQIMSNVFEEFSVRQVTDLLRWNMLSRDQLIMENTLEYDDACALISSALRHSAETINSINNLEFSATGASQSPVENGAYVHPSFFLKARSKMPQNQNDQIRLLTTMRPWLQEAISSTRMLESNYTVDGPLTWKAFHQLAGRGSDETCKPQPIPQLRVCGGDQDNLLISPFAVRDWDRLSLFPLSRAKRIAYAVVLPTDSHTLVSPTSNIQNNMISEGTGSNSASNLMRHSLAEFLKELSHTYQSCHLGQHFPYYMPEAGSPETAFIPVFPTPVCLSLSENDGFKSLPPDLLKTLSEQLGNYSISAESIVKIVHNYASNCVHSTLAALKQHGVAVGFSSNLSQHSVLFPPFDTIKSEISTKSNLDNNGDNDDDDVKVNITTNRHNITSNRTDNNFSIRYNNGQGSLTTSLDTSSWGADNDIYLVIYILNPFCYLCDISAELSRLVMQSLIGCANQILNSLPDSWRSRVTTQLLSLDHIMSDYLPRLRPMALSLYTSVNRLIEPSLINANRTLTGLGPAAEKETISNDKDNFHKRTVFAPPYTLISPRDLSGHLDLSTEPLDRSSVLFVAYCLSQDQQWLLATFTDEQGGLLDHTLINIRVPAKYFSESENQRLQLTGSEKCMLSPRRIGLARLWDYIINLVGQTANPWRLVVGRIGRLGHGELKGWNGLLGRKSLQDVNKFFRDRCSACSISSSIPSHSTNNSSMINSTKPMLNLINSHSGANSCTHELPSLISACLVSVEPQSTFRVYPGFGLCSDEPWAYGGGGGGGGAGGMGSGSTGISGGSGGLNNGGNNASYGGSASSLNARMMSMLDTPTSSIDNPSATHILVFPTSTSASGVSEHEPSGLAEVIYGMGSDDMGVFDWLLPHDSGLDDLVPPNGSTAEMLADFGNPSELNFGLPDLGPPVCMNGVGDGIGKSSNARLGDASDGLHGHNDYVNSLHDGRGHGRMSDIMGLRGFESGLLDMEANQSSGMGGHMDELPFGHAVDPLNTMPFGMHDPTDEVASLMQQPLAMGYYISTASAGPLPSWFWAACPHSRFQYPVCLKSALHLQTTLVGVDDAAAAAAAPPPSAGSTGPGVVGPSSSRPGHLLDSHSTCDVLRYVLETYNALSWLTIDPTTNDRRTCLPVHILSLSQMYQAFEAFT</sequence>
<dbReference type="Pfam" id="PF18296">
    <property type="entry name" value="MID_MedPIWI"/>
    <property type="match status" value="1"/>
</dbReference>
<feature type="region of interest" description="Disordered" evidence="10">
    <location>
        <begin position="893"/>
        <end position="917"/>
    </location>
</feature>
<comment type="function">
    <text evidence="9">Component of the Mediator complex, a coactivator involved in regulated transcription of nearly all RNA polymerase II-dependent genes. Mediator functions as a bridge to convey information from gene-specific regulatory proteins to the basal RNA polymerase II transcription machinery. Mediator is recruited to promoters by direct interactions with regulatory proteins and serves as a scaffold for the assembly of a functional preinitiation complex with RNA polymerase II and the general transcription factors.</text>
</comment>
<feature type="compositionally biased region" description="Polar residues" evidence="10">
    <location>
        <begin position="593"/>
        <end position="604"/>
    </location>
</feature>
<evidence type="ECO:0000259" key="11">
    <source>
        <dbReference type="Pfam" id="PF06333"/>
    </source>
</evidence>
<evidence type="ECO:0000256" key="7">
    <source>
        <dbReference type="ARBA" id="ARBA00023163"/>
    </source>
</evidence>
<evidence type="ECO:0000256" key="9">
    <source>
        <dbReference type="RuleBase" id="RU364134"/>
    </source>
</evidence>
<feature type="region of interest" description="Disordered" evidence="10">
    <location>
        <begin position="2325"/>
        <end position="2346"/>
    </location>
</feature>
<evidence type="ECO:0000256" key="10">
    <source>
        <dbReference type="SAM" id="MobiDB-lite"/>
    </source>
</evidence>
<dbReference type="Proteomes" id="UP000050795">
    <property type="component" value="Unassembled WGS sequence"/>
</dbReference>
<keyword evidence="7 9" id="KW-0804">Transcription</keyword>
<keyword evidence="6 9" id="KW-0010">Activator</keyword>
<evidence type="ECO:0000256" key="2">
    <source>
        <dbReference type="ARBA" id="ARBA00009354"/>
    </source>
</evidence>
<dbReference type="GO" id="GO:0003713">
    <property type="term" value="F:transcription coactivator activity"/>
    <property type="evidence" value="ECO:0007669"/>
    <property type="project" value="TreeGrafter"/>
</dbReference>
<evidence type="ECO:0000259" key="12">
    <source>
        <dbReference type="Pfam" id="PF18296"/>
    </source>
</evidence>
<reference evidence="14" key="2">
    <citation type="submission" date="2023-11" db="UniProtKB">
        <authorList>
            <consortium name="WormBaseParasite"/>
        </authorList>
    </citation>
    <scope>IDENTIFICATION</scope>
</reference>
<evidence type="ECO:0000256" key="6">
    <source>
        <dbReference type="ARBA" id="ARBA00023159"/>
    </source>
</evidence>
<dbReference type="InterPro" id="IPR009401">
    <property type="entry name" value="Med13_C"/>
</dbReference>
<evidence type="ECO:0000313" key="13">
    <source>
        <dbReference type="Proteomes" id="UP000050795"/>
    </source>
</evidence>
<evidence type="ECO:0000256" key="1">
    <source>
        <dbReference type="ARBA" id="ARBA00004123"/>
    </source>
</evidence>
<dbReference type="GO" id="GO:0045944">
    <property type="term" value="P:positive regulation of transcription by RNA polymerase II"/>
    <property type="evidence" value="ECO:0007669"/>
    <property type="project" value="TreeGrafter"/>
</dbReference>
<dbReference type="Pfam" id="PF06333">
    <property type="entry name" value="Med13_C"/>
    <property type="match status" value="2"/>
</dbReference>
<dbReference type="InterPro" id="IPR051139">
    <property type="entry name" value="Mediator_complx_sub13"/>
</dbReference>
<feature type="region of interest" description="Disordered" evidence="10">
    <location>
        <begin position="283"/>
        <end position="302"/>
    </location>
</feature>
<accession>A0AA85K9F3</accession>
<feature type="domain" description="MID" evidence="12">
    <location>
        <begin position="1487"/>
        <end position="1756"/>
    </location>
</feature>
<dbReference type="PANTHER" id="PTHR48249:SF3">
    <property type="entry name" value="MEDIATOR OF RNA POLYMERASE II TRANSCRIPTION SUBUNIT 13"/>
    <property type="match status" value="1"/>
</dbReference>
<reference evidence="13" key="1">
    <citation type="submission" date="2022-06" db="EMBL/GenBank/DDBJ databases">
        <authorList>
            <person name="Berger JAMES D."/>
            <person name="Berger JAMES D."/>
        </authorList>
    </citation>
    <scope>NUCLEOTIDE SEQUENCE [LARGE SCALE GENOMIC DNA]</scope>
</reference>
<keyword evidence="8 9" id="KW-0539">Nucleus</keyword>
<proteinExistence type="inferred from homology"/>
<dbReference type="PANTHER" id="PTHR48249">
    <property type="entry name" value="MEDIATOR OF RNA POLYMERASE II TRANSCRIPTION SUBUNIT 13"/>
    <property type="match status" value="1"/>
</dbReference>
<comment type="subunit">
    <text evidence="9">Component of the Mediator complex.</text>
</comment>
<evidence type="ECO:0000313" key="14">
    <source>
        <dbReference type="WBParaSite" id="TREG1_72810.1"/>
    </source>
</evidence>
<feature type="domain" description="Mediator complex subunit Med13 C-terminal" evidence="11">
    <location>
        <begin position="2262"/>
        <end position="2390"/>
    </location>
</feature>
<evidence type="ECO:0000256" key="3">
    <source>
        <dbReference type="ARBA" id="ARBA00019618"/>
    </source>
</evidence>
<evidence type="ECO:0000256" key="8">
    <source>
        <dbReference type="ARBA" id="ARBA00023242"/>
    </source>
</evidence>
<keyword evidence="5 9" id="KW-0805">Transcription regulation</keyword>
<comment type="similarity">
    <text evidence="2 9">Belongs to the Mediator complex subunit 13 family.</text>
</comment>
<comment type="subcellular location">
    <subcellularLocation>
        <location evidence="1 9">Nucleus</location>
    </subcellularLocation>
</comment>
<organism evidence="13 14">
    <name type="scientific">Trichobilharzia regenti</name>
    <name type="common">Nasal bird schistosome</name>
    <dbReference type="NCBI Taxonomy" id="157069"/>
    <lineage>
        <taxon>Eukaryota</taxon>
        <taxon>Metazoa</taxon>
        <taxon>Spiralia</taxon>
        <taxon>Lophotrochozoa</taxon>
        <taxon>Platyhelminthes</taxon>
        <taxon>Trematoda</taxon>
        <taxon>Digenea</taxon>
        <taxon>Strigeidida</taxon>
        <taxon>Schistosomatoidea</taxon>
        <taxon>Schistosomatidae</taxon>
        <taxon>Trichobilharzia</taxon>
    </lineage>
</organism>
<feature type="region of interest" description="Disordered" evidence="10">
    <location>
        <begin position="590"/>
        <end position="625"/>
    </location>
</feature>
<feature type="compositionally biased region" description="Low complexity" evidence="10">
    <location>
        <begin position="893"/>
        <end position="908"/>
    </location>
</feature>
<dbReference type="WBParaSite" id="TREG1_72810.1">
    <property type="protein sequence ID" value="TREG1_72810.1"/>
    <property type="gene ID" value="TREG1_72810"/>
</dbReference>
<name>A0AA85K9F3_TRIRE</name>
<dbReference type="InterPro" id="IPR041285">
    <property type="entry name" value="MID_MedPIWI"/>
</dbReference>
<evidence type="ECO:0000256" key="5">
    <source>
        <dbReference type="ARBA" id="ARBA00023015"/>
    </source>
</evidence>
<keyword evidence="4 9" id="KW-0678">Repressor</keyword>